<protein>
    <submittedName>
        <fullName evidence="2">Uncharacterized protein</fullName>
    </submittedName>
</protein>
<keyword evidence="1" id="KW-0472">Membrane</keyword>
<evidence type="ECO:0000313" key="3">
    <source>
        <dbReference type="Proteomes" id="UP000199421"/>
    </source>
</evidence>
<dbReference type="STRING" id="407022.SAMN05661044_04609"/>
<proteinExistence type="predicted"/>
<dbReference type="EMBL" id="FOAF01000009">
    <property type="protein sequence ID" value="SEM23601.1"/>
    <property type="molecule type" value="Genomic_DNA"/>
</dbReference>
<evidence type="ECO:0000313" key="2">
    <source>
        <dbReference type="EMBL" id="SEM23601.1"/>
    </source>
</evidence>
<dbReference type="AlphaFoldDB" id="A0A1H7WQ88"/>
<feature type="transmembrane region" description="Helical" evidence="1">
    <location>
        <begin position="33"/>
        <end position="54"/>
    </location>
</feature>
<accession>A0A1H7WQ88</accession>
<feature type="transmembrane region" description="Helical" evidence="1">
    <location>
        <begin position="69"/>
        <end position="92"/>
    </location>
</feature>
<dbReference type="Proteomes" id="UP000199421">
    <property type="component" value="Unassembled WGS sequence"/>
</dbReference>
<keyword evidence="1" id="KW-1133">Transmembrane helix</keyword>
<name>A0A1H7WQ88_OLID1</name>
<feature type="transmembrane region" description="Helical" evidence="1">
    <location>
        <begin position="6"/>
        <end position="26"/>
    </location>
</feature>
<reference evidence="3" key="1">
    <citation type="submission" date="2016-10" db="EMBL/GenBank/DDBJ databases">
        <authorList>
            <person name="Varghese N."/>
            <person name="Submissions S."/>
        </authorList>
    </citation>
    <scope>NUCLEOTIDE SEQUENCE [LARGE SCALE GENOMIC DNA]</scope>
    <source>
        <strain evidence="3">DSM 18733</strain>
    </source>
</reference>
<sequence length="96" mass="11481">MEEFRFNVINFLILISPLLLGITYILTKKEKTFPLIFAIHIGMFVIYMTFLYYYAELLAGHDEYGLEKVGLYILFIVSHIYIGFFYGVYLAYRRRK</sequence>
<evidence type="ECO:0000256" key="1">
    <source>
        <dbReference type="SAM" id="Phobius"/>
    </source>
</evidence>
<organism evidence="2 3">
    <name type="scientific">Olivibacter domesticus</name>
    <name type="common">Pseudosphingobacterium domesticum</name>
    <dbReference type="NCBI Taxonomy" id="407022"/>
    <lineage>
        <taxon>Bacteria</taxon>
        <taxon>Pseudomonadati</taxon>
        <taxon>Bacteroidota</taxon>
        <taxon>Sphingobacteriia</taxon>
        <taxon>Sphingobacteriales</taxon>
        <taxon>Sphingobacteriaceae</taxon>
        <taxon>Olivibacter</taxon>
    </lineage>
</organism>
<gene>
    <name evidence="2" type="ORF">SAMN05661044_04609</name>
</gene>
<keyword evidence="3" id="KW-1185">Reference proteome</keyword>
<keyword evidence="1" id="KW-0812">Transmembrane</keyword>